<comment type="similarity">
    <text evidence="9">Belongs to the ABC transporter superfamily. ABCB family. Heavy Metal importer (TC 3.A.1.210) subfamily.</text>
</comment>
<feature type="transmembrane region" description="Helical" evidence="11">
    <location>
        <begin position="6"/>
        <end position="32"/>
    </location>
</feature>
<dbReference type="GO" id="GO:0034775">
    <property type="term" value="P:glutathione transmembrane transport"/>
    <property type="evidence" value="ECO:0007669"/>
    <property type="project" value="InterPro"/>
</dbReference>
<feature type="transmembrane region" description="Helical" evidence="11">
    <location>
        <begin position="78"/>
        <end position="99"/>
    </location>
</feature>
<dbReference type="CDD" id="cd18584">
    <property type="entry name" value="ABC_6TM_AarD_CydD"/>
    <property type="match status" value="1"/>
</dbReference>
<sequence>MELLPTLWFIAIAVLWTGFILLDGFDLGVGMLMLTSTRDERQRRQMLNTIGPVWDGNEVWLITAAAGLFAAFPDWYASLFSALYVPFVFVLVGLIFRAVSIEYRGKVHSDRWRRWVDRALGMGSFLVAFGLGAALALTTTGLPLNANGDRVGGAFAWLTPYALLGGLALVGFCLVHAAAFLGLKTEGPVRVRARRFLLRFGPAALVPLTVWVLAVQVLHDTAWTWPLVGVAVVAALFGWTSARLGREGRAFAGSAALLFCGLTSIFANVYPVVLPSTIDPAHHLTVANASSSDYTLGVMTVVAAIGLPAVLLAQGWSYWVFRRRLTTGHLPAPHPVLPAVAPKLATGTPLFTLSLLGALKALALIGMAEALARGIVGVIAHDTAAWQRALLVGIGAGLLRAGTTWATQVVAVRAAGRAKRGLRRELATGLMAGGGHDVGATTTVGTIGLDALDDYYARVLPSVTAAAAVPLLVGARILAADWVSALIIVLTVPLIPVFMALIGLHSQDKAGESSAVLQRLSHHLVELARGLPVLVGLGRIEEQAAALRDVSEQHRHTTMVTLRTAFLSALVLELIATLSVAVVAVFVGVRLVYGDLDLLVGLVALILAPECFAPFRDLGAAFHASQDGMAALHRSREIVAESPAPDIRRTTPPESNPATINPRPDTPADQAPLVRISGVVVRYPGRASPAVSGLDAEIFGGTITSVEGPSGSGKSTLLGVLAGTIEAQKGTIHGIDPAAVAWVPQHIHTVGETVLDEIQLYAHDTASAHHALARVGLTGLAEADPNQLSPGELRRLGLARGLARITAGARLLLLDEPTAHLDPANAHRIRNLIDNLRGTTTVILASHETEITALADQTVLLGQPASPRGEGAHRRPGTTAPEEPPVPDRQGEASNSSLAETSGGALGELGAFIASTRWRVLGAAALGTASALFAAALTTLSGWLIVRASEQPGIMYLMVAIVGVRFFGIGRAVLRYAERLATHDAVLSATTELRSRIWAGLAARGLASRALATGGAALEHLVEAADRVRDLAPRVLLPPMAGAGTALGAVVTVTVLCPSAVPTLLVAVFGGLLAGPAAALLADRSAARHLTVVRSKVIRRFAAMAAASSELRANDRTEDMLARLDDLEQRADTSTRSSAWARGLGEAVVVLACSLSSVLMLATTAEALAAGTISTPVVAGLVLLPLGLIDPLLGVVDAVQQWSALAQSLRKVHAVTSTTTRHERPQPPAGLVPAQVQELTLADLAVTWPQAPAPAFRHLQATVRRGQWLVVEGPSGSGKSTLLATLLGHLPAAEGSWQVNGSDSTTFDARQLRRCFAWCPQEAHLFDSTIRGNLLLARGKDDRPTDEDMYEVLTRVGLGPFLDSLPRGLDTPVGPSGGELSGGQRQRVAVARALLTRADVMLLDEPTAHLDAPAADSLISDLRSALSDRIVVLVTHHAEQRAGADVHLRLPGVHQHRPPQPRDHAQARNGDRSLTRVL</sequence>
<dbReference type="InterPro" id="IPR014223">
    <property type="entry name" value="ABC_CydC/D"/>
</dbReference>
<keyword evidence="15" id="KW-1185">Reference proteome</keyword>
<evidence type="ECO:0000256" key="5">
    <source>
        <dbReference type="ARBA" id="ARBA00022741"/>
    </source>
</evidence>
<dbReference type="EMBL" id="BRXU01000066">
    <property type="protein sequence ID" value="GLC62552.1"/>
    <property type="molecule type" value="Genomic_DNA"/>
</dbReference>
<feature type="transmembrane region" description="Helical" evidence="11">
    <location>
        <begin position="459"/>
        <end position="479"/>
    </location>
</feature>
<evidence type="ECO:0000256" key="9">
    <source>
        <dbReference type="ARBA" id="ARBA00024363"/>
    </source>
</evidence>
<dbReference type="SUPFAM" id="SSF52540">
    <property type="entry name" value="P-loop containing nucleoside triphosphate hydrolases"/>
    <property type="match status" value="2"/>
</dbReference>
<keyword evidence="4 11" id="KW-0812">Transmembrane</keyword>
<evidence type="ECO:0000256" key="6">
    <source>
        <dbReference type="ARBA" id="ARBA00022840"/>
    </source>
</evidence>
<dbReference type="InterPro" id="IPR015856">
    <property type="entry name" value="ABC_transpr_CbiO/EcfA_su"/>
</dbReference>
<evidence type="ECO:0000256" key="2">
    <source>
        <dbReference type="ARBA" id="ARBA00022448"/>
    </source>
</evidence>
<feature type="domain" description="ABC transporter" evidence="12">
    <location>
        <begin position="674"/>
        <end position="888"/>
    </location>
</feature>
<feature type="transmembrane region" description="Helical" evidence="11">
    <location>
        <begin position="294"/>
        <end position="321"/>
    </location>
</feature>
<dbReference type="InterPro" id="IPR003439">
    <property type="entry name" value="ABC_transporter-like_ATP-bd"/>
</dbReference>
<feature type="transmembrane region" description="Helical" evidence="11">
    <location>
        <begin position="1168"/>
        <end position="1189"/>
    </location>
</feature>
<proteinExistence type="inferred from homology"/>
<dbReference type="InterPro" id="IPR027417">
    <property type="entry name" value="P-loop_NTPase"/>
</dbReference>
<comment type="caution">
    <text evidence="14">The sequence shown here is derived from an EMBL/GenBank/DDBJ whole genome shotgun (WGS) entry which is preliminary data.</text>
</comment>
<feature type="region of interest" description="Disordered" evidence="10">
    <location>
        <begin position="863"/>
        <end position="900"/>
    </location>
</feature>
<dbReference type="InterPro" id="IPR011527">
    <property type="entry name" value="ABC1_TM_dom"/>
</dbReference>
<feature type="transmembrane region" description="Helical" evidence="11">
    <location>
        <begin position="920"/>
        <end position="946"/>
    </location>
</feature>
<dbReference type="Proteomes" id="UP001165080">
    <property type="component" value="Unassembled WGS sequence"/>
</dbReference>
<dbReference type="Pfam" id="PF02322">
    <property type="entry name" value="Cyt_bd_oxida_II"/>
    <property type="match status" value="1"/>
</dbReference>
<evidence type="ECO:0000313" key="15">
    <source>
        <dbReference type="Proteomes" id="UP001165080"/>
    </source>
</evidence>
<feature type="region of interest" description="Disordered" evidence="10">
    <location>
        <begin position="1452"/>
        <end position="1478"/>
    </location>
</feature>
<feature type="transmembrane region" description="Helical" evidence="11">
    <location>
        <begin position="598"/>
        <end position="615"/>
    </location>
</feature>
<dbReference type="GO" id="GO:0140359">
    <property type="term" value="F:ABC-type transporter activity"/>
    <property type="evidence" value="ECO:0007669"/>
    <property type="project" value="InterPro"/>
</dbReference>
<protein>
    <submittedName>
        <fullName evidence="14">Uncharacterized protein</fullName>
    </submittedName>
</protein>
<keyword evidence="8 11" id="KW-0472">Membrane</keyword>
<dbReference type="SMART" id="SM00382">
    <property type="entry name" value="AAA"/>
    <property type="match status" value="2"/>
</dbReference>
<comment type="subcellular location">
    <subcellularLocation>
        <location evidence="1">Cell membrane</location>
        <topology evidence="1">Multi-pass membrane protein</topology>
    </subcellularLocation>
</comment>
<dbReference type="NCBIfam" id="TIGR02857">
    <property type="entry name" value="CydD"/>
    <property type="match status" value="1"/>
</dbReference>
<dbReference type="InterPro" id="IPR003317">
    <property type="entry name" value="Cyt-d_oxidase_su2"/>
</dbReference>
<dbReference type="Gene3D" id="1.20.1560.10">
    <property type="entry name" value="ABC transporter type 1, transmembrane domain"/>
    <property type="match status" value="2"/>
</dbReference>
<dbReference type="PANTHER" id="PTHR24221">
    <property type="entry name" value="ATP-BINDING CASSETTE SUB-FAMILY B"/>
    <property type="match status" value="1"/>
</dbReference>
<feature type="region of interest" description="Disordered" evidence="10">
    <location>
        <begin position="641"/>
        <end position="670"/>
    </location>
</feature>
<evidence type="ECO:0000256" key="3">
    <source>
        <dbReference type="ARBA" id="ARBA00022475"/>
    </source>
</evidence>
<dbReference type="InterPro" id="IPR039421">
    <property type="entry name" value="Type_1_exporter"/>
</dbReference>
<evidence type="ECO:0000256" key="1">
    <source>
        <dbReference type="ARBA" id="ARBA00004651"/>
    </source>
</evidence>
<evidence type="ECO:0000256" key="4">
    <source>
        <dbReference type="ARBA" id="ARBA00022692"/>
    </source>
</evidence>
<keyword evidence="5" id="KW-0547">Nucleotide-binding</keyword>
<dbReference type="PROSITE" id="PS50893">
    <property type="entry name" value="ABC_TRANSPORTER_2"/>
    <property type="match status" value="2"/>
</dbReference>
<dbReference type="InterPro" id="IPR036640">
    <property type="entry name" value="ABC1_TM_sf"/>
</dbReference>
<feature type="transmembrane region" description="Helical" evidence="11">
    <location>
        <begin position="222"/>
        <end position="239"/>
    </location>
</feature>
<keyword evidence="6" id="KW-0067">ATP-binding</keyword>
<dbReference type="NCBIfam" id="TIGR00203">
    <property type="entry name" value="cydB"/>
    <property type="match status" value="1"/>
</dbReference>
<dbReference type="Pfam" id="PF00005">
    <property type="entry name" value="ABC_tran"/>
    <property type="match status" value="2"/>
</dbReference>
<dbReference type="PANTHER" id="PTHR24221:SF654">
    <property type="entry name" value="ATP-BINDING CASSETTE SUB-FAMILY B MEMBER 6"/>
    <property type="match status" value="1"/>
</dbReference>
<feature type="transmembrane region" description="Helical" evidence="11">
    <location>
        <begin position="565"/>
        <end position="592"/>
    </location>
</feature>
<feature type="transmembrane region" description="Helical" evidence="11">
    <location>
        <begin position="196"/>
        <end position="216"/>
    </location>
</feature>
<dbReference type="GO" id="GO:0005524">
    <property type="term" value="F:ATP binding"/>
    <property type="evidence" value="ECO:0007669"/>
    <property type="project" value="UniProtKB-KW"/>
</dbReference>
<feature type="transmembrane region" description="Helical" evidence="11">
    <location>
        <begin position="1062"/>
        <end position="1082"/>
    </location>
</feature>
<dbReference type="PROSITE" id="PS00211">
    <property type="entry name" value="ABC_TRANSPORTER_1"/>
    <property type="match status" value="2"/>
</dbReference>
<feature type="domain" description="ABC transmembrane type-1" evidence="13">
    <location>
        <begin position="355"/>
        <end position="627"/>
    </location>
</feature>
<feature type="transmembrane region" description="Helical" evidence="11">
    <location>
        <begin position="251"/>
        <end position="274"/>
    </location>
</feature>
<dbReference type="InterPro" id="IPR014216">
    <property type="entry name" value="ABC_transptr_CydD"/>
</dbReference>
<dbReference type="SUPFAM" id="SSF90123">
    <property type="entry name" value="ABC transporter transmembrane region"/>
    <property type="match status" value="2"/>
</dbReference>
<keyword evidence="3" id="KW-1003">Cell membrane</keyword>
<feature type="transmembrane region" description="Helical" evidence="11">
    <location>
        <begin position="1035"/>
        <end position="1056"/>
    </location>
</feature>
<evidence type="ECO:0000313" key="14">
    <source>
        <dbReference type="EMBL" id="GLC62552.1"/>
    </source>
</evidence>
<dbReference type="GO" id="GO:0034040">
    <property type="term" value="F:ATPase-coupled lipid transmembrane transporter activity"/>
    <property type="evidence" value="ECO:0007669"/>
    <property type="project" value="TreeGrafter"/>
</dbReference>
<keyword evidence="7 11" id="KW-1133">Transmembrane helix</keyword>
<gene>
    <name evidence="14" type="primary">PLESTB003682</name>
    <name evidence="14" type="ORF">PLESTB_001912200</name>
</gene>
<evidence type="ECO:0000256" key="10">
    <source>
        <dbReference type="SAM" id="MobiDB-lite"/>
    </source>
</evidence>
<keyword evidence="2" id="KW-0813">Transport</keyword>
<evidence type="ECO:0000259" key="13">
    <source>
        <dbReference type="PROSITE" id="PS50929"/>
    </source>
</evidence>
<organism evidence="14 15">
    <name type="scientific">Pleodorina starrii</name>
    <dbReference type="NCBI Taxonomy" id="330485"/>
    <lineage>
        <taxon>Eukaryota</taxon>
        <taxon>Viridiplantae</taxon>
        <taxon>Chlorophyta</taxon>
        <taxon>core chlorophytes</taxon>
        <taxon>Chlorophyceae</taxon>
        <taxon>CS clade</taxon>
        <taxon>Chlamydomonadales</taxon>
        <taxon>Volvocaceae</taxon>
        <taxon>Pleodorina</taxon>
    </lineage>
</organism>
<name>A0A9W6C2A4_9CHLO</name>
<dbReference type="Gene3D" id="3.40.50.300">
    <property type="entry name" value="P-loop containing nucleotide triphosphate hydrolases"/>
    <property type="match status" value="2"/>
</dbReference>
<dbReference type="GO" id="GO:0016887">
    <property type="term" value="F:ATP hydrolysis activity"/>
    <property type="evidence" value="ECO:0007669"/>
    <property type="project" value="InterPro"/>
</dbReference>
<evidence type="ECO:0000256" key="7">
    <source>
        <dbReference type="ARBA" id="ARBA00022989"/>
    </source>
</evidence>
<feature type="domain" description="ABC transmembrane type-1" evidence="13">
    <location>
        <begin position="921"/>
        <end position="1204"/>
    </location>
</feature>
<dbReference type="Pfam" id="PF00664">
    <property type="entry name" value="ABC_membrane"/>
    <property type="match status" value="1"/>
</dbReference>
<accession>A0A9W6C2A4</accession>
<evidence type="ECO:0000256" key="8">
    <source>
        <dbReference type="ARBA" id="ARBA00023136"/>
    </source>
</evidence>
<dbReference type="GO" id="GO:0045454">
    <property type="term" value="P:cell redox homeostasis"/>
    <property type="evidence" value="ECO:0007669"/>
    <property type="project" value="InterPro"/>
</dbReference>
<feature type="compositionally biased region" description="Basic and acidic residues" evidence="10">
    <location>
        <begin position="1460"/>
        <end position="1478"/>
    </location>
</feature>
<feature type="transmembrane region" description="Helical" evidence="11">
    <location>
        <begin position="952"/>
        <end position="974"/>
    </location>
</feature>
<dbReference type="GO" id="GO:0005886">
    <property type="term" value="C:plasma membrane"/>
    <property type="evidence" value="ECO:0007669"/>
    <property type="project" value="UniProtKB-SubCell"/>
</dbReference>
<evidence type="ECO:0000256" key="11">
    <source>
        <dbReference type="SAM" id="Phobius"/>
    </source>
</evidence>
<evidence type="ECO:0000259" key="12">
    <source>
        <dbReference type="PROSITE" id="PS50893"/>
    </source>
</evidence>
<dbReference type="NCBIfam" id="TIGR02868">
    <property type="entry name" value="CydC"/>
    <property type="match status" value="1"/>
</dbReference>
<feature type="transmembrane region" description="Helical" evidence="11">
    <location>
        <begin position="485"/>
        <end position="504"/>
    </location>
</feature>
<dbReference type="GO" id="GO:0042883">
    <property type="term" value="P:cysteine transport"/>
    <property type="evidence" value="ECO:0007669"/>
    <property type="project" value="InterPro"/>
</dbReference>
<feature type="domain" description="ABC transporter" evidence="12">
    <location>
        <begin position="1239"/>
        <end position="1477"/>
    </location>
</feature>
<dbReference type="CDD" id="cd03225">
    <property type="entry name" value="ABC_cobalt_CbiO_domain1"/>
    <property type="match status" value="1"/>
</dbReference>
<dbReference type="PROSITE" id="PS50929">
    <property type="entry name" value="ABC_TM1F"/>
    <property type="match status" value="2"/>
</dbReference>
<feature type="transmembrane region" description="Helical" evidence="11">
    <location>
        <begin position="162"/>
        <end position="184"/>
    </location>
</feature>
<feature type="transmembrane region" description="Helical" evidence="11">
    <location>
        <begin position="120"/>
        <end position="142"/>
    </location>
</feature>
<dbReference type="InterPro" id="IPR003593">
    <property type="entry name" value="AAA+_ATPase"/>
</dbReference>
<reference evidence="14 15" key="1">
    <citation type="journal article" date="2023" name="Commun. Biol.">
        <title>Reorganization of the ancestral sex-determining regions during the evolution of trioecy in Pleodorina starrii.</title>
        <authorList>
            <person name="Takahashi K."/>
            <person name="Suzuki S."/>
            <person name="Kawai-Toyooka H."/>
            <person name="Yamamoto K."/>
            <person name="Hamaji T."/>
            <person name="Ootsuki R."/>
            <person name="Yamaguchi H."/>
            <person name="Kawachi M."/>
            <person name="Higashiyama T."/>
            <person name="Nozaki H."/>
        </authorList>
    </citation>
    <scope>NUCLEOTIDE SEQUENCE [LARGE SCALE GENOMIC DNA]</scope>
    <source>
        <strain evidence="14 15">NIES-4479</strain>
    </source>
</reference>
<dbReference type="InterPro" id="IPR017871">
    <property type="entry name" value="ABC_transporter-like_CS"/>
</dbReference>